<dbReference type="InterPro" id="IPR011856">
    <property type="entry name" value="tRNA_endonuc-like_dom_sf"/>
</dbReference>
<dbReference type="AlphaFoldDB" id="A0A7S0C490"/>
<dbReference type="InterPro" id="IPR036167">
    <property type="entry name" value="tRNA_intron_Endo_cat-like_sf"/>
</dbReference>
<evidence type="ECO:0000256" key="1">
    <source>
        <dbReference type="ARBA" id="ARBA00008078"/>
    </source>
</evidence>
<protein>
    <recommendedName>
        <fullName evidence="2">tRNA-intron lyase</fullName>
        <ecNumber evidence="2">4.6.1.16</ecNumber>
    </recommendedName>
</protein>
<evidence type="ECO:0000256" key="2">
    <source>
        <dbReference type="ARBA" id="ARBA00012573"/>
    </source>
</evidence>
<evidence type="ECO:0000256" key="3">
    <source>
        <dbReference type="ARBA" id="ARBA00034031"/>
    </source>
</evidence>
<organism evidence="6">
    <name type="scientific">Proboscia inermis</name>
    <dbReference type="NCBI Taxonomy" id="420281"/>
    <lineage>
        <taxon>Eukaryota</taxon>
        <taxon>Sar</taxon>
        <taxon>Stramenopiles</taxon>
        <taxon>Ochrophyta</taxon>
        <taxon>Bacillariophyta</taxon>
        <taxon>Coscinodiscophyceae</taxon>
        <taxon>Rhizosoleniophycidae</taxon>
        <taxon>Rhizosoleniales</taxon>
        <taxon>Rhizosoleniaceae</taxon>
        <taxon>Proboscia</taxon>
    </lineage>
</organism>
<gene>
    <name evidence="6" type="ORF">PINE0816_LOCUS8563</name>
</gene>
<feature type="region of interest" description="Disordered" evidence="4">
    <location>
        <begin position="1"/>
        <end position="44"/>
    </location>
</feature>
<dbReference type="GO" id="GO:0005634">
    <property type="term" value="C:nucleus"/>
    <property type="evidence" value="ECO:0007669"/>
    <property type="project" value="UniProtKB-ARBA"/>
</dbReference>
<dbReference type="InterPro" id="IPR006677">
    <property type="entry name" value="tRNA_intron_Endonuc_cat-like"/>
</dbReference>
<feature type="domain" description="tRNA intron endonuclease catalytic" evidence="5">
    <location>
        <begin position="76"/>
        <end position="122"/>
    </location>
</feature>
<accession>A0A7S0C490</accession>
<feature type="compositionally biased region" description="Basic and acidic residues" evidence="4">
    <location>
        <begin position="13"/>
        <end position="28"/>
    </location>
</feature>
<dbReference type="GO" id="GO:0006388">
    <property type="term" value="P:tRNA splicing, via endonucleolytic cleavage and ligation"/>
    <property type="evidence" value="ECO:0007669"/>
    <property type="project" value="InterPro"/>
</dbReference>
<dbReference type="Gene3D" id="3.40.1350.10">
    <property type="match status" value="1"/>
</dbReference>
<evidence type="ECO:0000313" key="6">
    <source>
        <dbReference type="EMBL" id="CAD8412437.1"/>
    </source>
</evidence>
<dbReference type="SUPFAM" id="SSF53032">
    <property type="entry name" value="tRNA-intron endonuclease catalytic domain-like"/>
    <property type="match status" value="1"/>
</dbReference>
<evidence type="ECO:0000259" key="5">
    <source>
        <dbReference type="Pfam" id="PF01974"/>
    </source>
</evidence>
<proteinExistence type="inferred from homology"/>
<sequence length="151" mass="17164">MNKVENTENINSMDKKENKDNAENLKKDKSNKRKSNSSTVNIDSSSTCHVDCQLRSAPVSINEDKSVDLSAARRIEIVREYFERKGYRVHSGLQFGAELTLYADSPGRVHSDFCVHVVPPGEFYVARGRMLHVTQNSYNRLFVVNKKTLNV</sequence>
<evidence type="ECO:0000256" key="4">
    <source>
        <dbReference type="SAM" id="MobiDB-lite"/>
    </source>
</evidence>
<dbReference type="Pfam" id="PF01974">
    <property type="entry name" value="tRNA_int_endo"/>
    <property type="match status" value="1"/>
</dbReference>
<dbReference type="CDD" id="cd22363">
    <property type="entry name" value="tRNA-intron_lyase_C"/>
    <property type="match status" value="1"/>
</dbReference>
<comment type="catalytic activity">
    <reaction evidence="3">
        <text>pretRNA = a 3'-half-tRNA molecule with a 5'-OH end + a 5'-half-tRNA molecule with a 2',3'-cyclic phosphate end + an intron with a 2',3'-cyclic phosphate and a 5'-hydroxyl terminus.</text>
        <dbReference type="EC" id="4.6.1.16"/>
    </reaction>
</comment>
<dbReference type="EC" id="4.6.1.16" evidence="2"/>
<dbReference type="GO" id="GO:0003676">
    <property type="term" value="F:nucleic acid binding"/>
    <property type="evidence" value="ECO:0007669"/>
    <property type="project" value="InterPro"/>
</dbReference>
<dbReference type="GO" id="GO:0000213">
    <property type="term" value="F:tRNA-intron lyase activity"/>
    <property type="evidence" value="ECO:0007669"/>
    <property type="project" value="UniProtKB-EC"/>
</dbReference>
<name>A0A7S0C490_9STRA</name>
<comment type="similarity">
    <text evidence="1">Belongs to the tRNA-intron endonuclease family.</text>
</comment>
<reference evidence="6" key="1">
    <citation type="submission" date="2021-01" db="EMBL/GenBank/DDBJ databases">
        <authorList>
            <person name="Corre E."/>
            <person name="Pelletier E."/>
            <person name="Niang G."/>
            <person name="Scheremetjew M."/>
            <person name="Finn R."/>
            <person name="Kale V."/>
            <person name="Holt S."/>
            <person name="Cochrane G."/>
            <person name="Meng A."/>
            <person name="Brown T."/>
            <person name="Cohen L."/>
        </authorList>
    </citation>
    <scope>NUCLEOTIDE SEQUENCE</scope>
    <source>
        <strain evidence="6">CCAP1064/1</strain>
    </source>
</reference>
<dbReference type="EMBL" id="HBEL01017985">
    <property type="protein sequence ID" value="CAD8412437.1"/>
    <property type="molecule type" value="Transcribed_RNA"/>
</dbReference>